<evidence type="ECO:0000256" key="4">
    <source>
        <dbReference type="ARBA" id="ARBA00023163"/>
    </source>
</evidence>
<dbReference type="SUPFAM" id="SSF46785">
    <property type="entry name" value="Winged helix' DNA-binding domain"/>
    <property type="match status" value="1"/>
</dbReference>
<evidence type="ECO:0000313" key="7">
    <source>
        <dbReference type="Proteomes" id="UP000198923"/>
    </source>
</evidence>
<organism evidence="6 7">
    <name type="scientific">Sinosporangium album</name>
    <dbReference type="NCBI Taxonomy" id="504805"/>
    <lineage>
        <taxon>Bacteria</taxon>
        <taxon>Bacillati</taxon>
        <taxon>Actinomycetota</taxon>
        <taxon>Actinomycetes</taxon>
        <taxon>Streptosporangiales</taxon>
        <taxon>Streptosporangiaceae</taxon>
        <taxon>Sinosporangium</taxon>
    </lineage>
</organism>
<dbReference type="GO" id="GO:0045892">
    <property type="term" value="P:negative regulation of DNA-templated transcription"/>
    <property type="evidence" value="ECO:0007669"/>
    <property type="project" value="InterPro"/>
</dbReference>
<dbReference type="AlphaFoldDB" id="A0A1G8JZ08"/>
<reference evidence="6 7" key="1">
    <citation type="submission" date="2016-10" db="EMBL/GenBank/DDBJ databases">
        <authorList>
            <person name="de Groot N.N."/>
        </authorList>
    </citation>
    <scope>NUCLEOTIDE SEQUENCE [LARGE SCALE GENOMIC DNA]</scope>
    <source>
        <strain evidence="6 7">CPCC 201354</strain>
    </source>
</reference>
<comment type="similarity">
    <text evidence="1">Belongs to the BlaI transcriptional regulatory family.</text>
</comment>
<sequence length="159" mass="17361">MGAVLSGRIDRTHAPTRAKRDSMNSTTRSTTPGGPRANLGGVKGLGELERSIMDILWAQSAPVTAREVGRLIAGRDLAPTTVMTVLDRLTRKGFLVRTRDGRAWRYQSTESRDTYVAELMLKALGMTGDRDAALTRFAQAVSGSEAEILRKALTELEEE</sequence>
<dbReference type="Proteomes" id="UP000198923">
    <property type="component" value="Unassembled WGS sequence"/>
</dbReference>
<evidence type="ECO:0000313" key="6">
    <source>
        <dbReference type="EMBL" id="SDI36418.1"/>
    </source>
</evidence>
<feature type="compositionally biased region" description="Basic and acidic residues" evidence="5">
    <location>
        <begin position="8"/>
        <end position="22"/>
    </location>
</feature>
<feature type="compositionally biased region" description="Polar residues" evidence="5">
    <location>
        <begin position="23"/>
        <end position="32"/>
    </location>
</feature>
<dbReference type="STRING" id="504805.SAMN05421505_14616"/>
<dbReference type="InterPro" id="IPR036390">
    <property type="entry name" value="WH_DNA-bd_sf"/>
</dbReference>
<evidence type="ECO:0000256" key="5">
    <source>
        <dbReference type="SAM" id="MobiDB-lite"/>
    </source>
</evidence>
<name>A0A1G8JZ08_9ACTN</name>
<keyword evidence="7" id="KW-1185">Reference proteome</keyword>
<evidence type="ECO:0000256" key="2">
    <source>
        <dbReference type="ARBA" id="ARBA00023015"/>
    </source>
</evidence>
<dbReference type="Gene3D" id="6.10.140.850">
    <property type="match status" value="1"/>
</dbReference>
<keyword evidence="4" id="KW-0804">Transcription</keyword>
<dbReference type="InterPro" id="IPR005650">
    <property type="entry name" value="BlaI_family"/>
</dbReference>
<keyword evidence="3" id="KW-0238">DNA-binding</keyword>
<evidence type="ECO:0000256" key="3">
    <source>
        <dbReference type="ARBA" id="ARBA00023125"/>
    </source>
</evidence>
<dbReference type="EMBL" id="FNCN01000046">
    <property type="protein sequence ID" value="SDI36418.1"/>
    <property type="molecule type" value="Genomic_DNA"/>
</dbReference>
<dbReference type="GO" id="GO:0003677">
    <property type="term" value="F:DNA binding"/>
    <property type="evidence" value="ECO:0007669"/>
    <property type="project" value="UniProtKB-KW"/>
</dbReference>
<keyword evidence="2" id="KW-0805">Transcription regulation</keyword>
<protein>
    <submittedName>
        <fullName evidence="6">Predicted transcriptional regulator</fullName>
    </submittedName>
</protein>
<gene>
    <name evidence="6" type="ORF">SAMN05421505_14616</name>
</gene>
<evidence type="ECO:0000256" key="1">
    <source>
        <dbReference type="ARBA" id="ARBA00011046"/>
    </source>
</evidence>
<proteinExistence type="inferred from homology"/>
<accession>A0A1G8JZ08</accession>
<dbReference type="InterPro" id="IPR036388">
    <property type="entry name" value="WH-like_DNA-bd_sf"/>
</dbReference>
<dbReference type="Gene3D" id="1.10.10.10">
    <property type="entry name" value="Winged helix-like DNA-binding domain superfamily/Winged helix DNA-binding domain"/>
    <property type="match status" value="1"/>
</dbReference>
<feature type="region of interest" description="Disordered" evidence="5">
    <location>
        <begin position="1"/>
        <end position="41"/>
    </location>
</feature>
<dbReference type="Pfam" id="PF03965">
    <property type="entry name" value="Penicillinase_R"/>
    <property type="match status" value="1"/>
</dbReference>